<dbReference type="EMBL" id="LR796161">
    <property type="protein sequence ID" value="CAB4122329.1"/>
    <property type="molecule type" value="Genomic_DNA"/>
</dbReference>
<reference evidence="2" key="1">
    <citation type="submission" date="2020-04" db="EMBL/GenBank/DDBJ databases">
        <authorList>
            <person name="Chiriac C."/>
            <person name="Salcher M."/>
            <person name="Ghai R."/>
            <person name="Kavagutti S V."/>
        </authorList>
    </citation>
    <scope>NUCLEOTIDE SEQUENCE</scope>
</reference>
<dbReference type="Pfam" id="PF13148">
    <property type="entry name" value="DUF3987"/>
    <property type="match status" value="1"/>
</dbReference>
<name>A0A6J5KQ51_9CAUD</name>
<dbReference type="InterPro" id="IPR015330">
    <property type="entry name" value="DNA_primase/pol_bifunc_N"/>
</dbReference>
<dbReference type="CDD" id="cd04859">
    <property type="entry name" value="Prim_Pol"/>
    <property type="match status" value="1"/>
</dbReference>
<dbReference type="GO" id="GO:0016817">
    <property type="term" value="F:hydrolase activity, acting on acid anhydrides"/>
    <property type="evidence" value="ECO:0007669"/>
    <property type="project" value="InterPro"/>
</dbReference>
<dbReference type="SMART" id="SM00943">
    <property type="entry name" value="Prim-Pol"/>
    <property type="match status" value="1"/>
</dbReference>
<evidence type="ECO:0000313" key="2">
    <source>
        <dbReference type="EMBL" id="CAB4122329.1"/>
    </source>
</evidence>
<feature type="domain" description="DNA primase/polymerase bifunctional N-terminal" evidence="1">
    <location>
        <begin position="11"/>
        <end position="174"/>
    </location>
</feature>
<evidence type="ECO:0000259" key="1">
    <source>
        <dbReference type="SMART" id="SM00943"/>
    </source>
</evidence>
<sequence>MTTNNFMAQLGATLVDRGYAILPIQPSTKKPGMYRLGAWQDYPKWSRHCERDTTENEVDIWGDWPEAGIGIAAGRVIGIDIDVLQSQELAVQIEGLAKRMLGDTPAVRIGHAPKRLLVYRAAQPFGGFKYPPIEVLGLGQQFIAYGIHPNTGQPYAWPVQTLADIAIEELPVITEAQAREFARQAYEMVPLALRPKSLGVGLKAPAEFANLPEQRGTFEAVQDALLFVANQDLDYDSWVRIGMAIKGALAEAGWPLFEAWSASSVKNDVKTTAKSWSSFAPQRIGAGTIYKLALDQGWVPAHDLQLNGEVVMNGHHPAKELLQALQTQNPITLEASSAAPVLPQPKPLPAGWDQVGGVIADMMALMATTAKRPQPVLALGASLCAVGALMGRKYRTESNTRSNLYVVGIAESGAGKNHSRMVINELFRRAGLLQYLGGNKIASGAGLIAAIQRQPASLFQLDEFGMFLSAAADRKRSPRYICEILDLMTELYTTSGTTYFGVEYASTQNNNAHRAIHQPCACIYGTTTPVHFWQALQASNVADGSLARFLILQSERDFPDSNEVFGVIDPPQALIDRLTLIHQGGGQLGGNLADVGAIDEVLVEPRVVSASAAARAAFKDLDQSMLERLRASQGTGYSSILARIEENASKLALIRAVSRDPVTPQIEDQDAHWGIMLSRHCAELTIREVRARVSENQVESNHKRALQIVRDAGGRGLSRSEFTRRTQFMDHRQRDGVLHTLAEARLIEVSTIPTGGRPSQWIKLPEIQEPEV</sequence>
<dbReference type="InterPro" id="IPR025048">
    <property type="entry name" value="DUF3987"/>
</dbReference>
<gene>
    <name evidence="2" type="ORF">UFOVP31_12</name>
</gene>
<dbReference type="SUPFAM" id="SSF56747">
    <property type="entry name" value="Prim-pol domain"/>
    <property type="match status" value="1"/>
</dbReference>
<dbReference type="Pfam" id="PF08707">
    <property type="entry name" value="PriCT_2"/>
    <property type="match status" value="1"/>
</dbReference>
<accession>A0A6J5KQ51</accession>
<organism evidence="2">
    <name type="scientific">uncultured Caudovirales phage</name>
    <dbReference type="NCBI Taxonomy" id="2100421"/>
    <lineage>
        <taxon>Viruses</taxon>
        <taxon>Duplodnaviria</taxon>
        <taxon>Heunggongvirae</taxon>
        <taxon>Uroviricota</taxon>
        <taxon>Caudoviricetes</taxon>
        <taxon>Peduoviridae</taxon>
        <taxon>Maltschvirus</taxon>
        <taxon>Maltschvirus maltsch</taxon>
    </lineage>
</organism>
<proteinExistence type="predicted"/>
<dbReference type="Pfam" id="PF09250">
    <property type="entry name" value="Prim-Pol"/>
    <property type="match status" value="1"/>
</dbReference>
<protein>
    <submittedName>
        <fullName evidence="2">Prim_Pol domain containing protein</fullName>
    </submittedName>
</protein>
<dbReference type="InterPro" id="IPR014819">
    <property type="entry name" value="PriCT_2"/>
</dbReference>